<proteinExistence type="predicted"/>
<keyword evidence="1" id="KW-0472">Membrane</keyword>
<keyword evidence="3" id="KW-1185">Reference proteome</keyword>
<gene>
    <name evidence="2" type="ORF">GCM10025869_22290</name>
</gene>
<protein>
    <recommendedName>
        <fullName evidence="4">Histidinol dehydrogenase</fullName>
    </recommendedName>
</protein>
<accession>A0ABQ6JWQ8</accession>
<organism evidence="2 3">
    <name type="scientific">Homoserinibacter gongjuensis</name>
    <dbReference type="NCBI Taxonomy" id="1162968"/>
    <lineage>
        <taxon>Bacteria</taxon>
        <taxon>Bacillati</taxon>
        <taxon>Actinomycetota</taxon>
        <taxon>Actinomycetes</taxon>
        <taxon>Micrococcales</taxon>
        <taxon>Microbacteriaceae</taxon>
        <taxon>Homoserinibacter</taxon>
    </lineage>
</organism>
<dbReference type="EMBL" id="BSVA01000001">
    <property type="protein sequence ID" value="GMA91700.1"/>
    <property type="molecule type" value="Genomic_DNA"/>
</dbReference>
<dbReference type="Proteomes" id="UP001157069">
    <property type="component" value="Unassembled WGS sequence"/>
</dbReference>
<dbReference type="RefSeq" id="WP_284300149.1">
    <property type="nucleotide sequence ID" value="NZ_BSVA01000001.1"/>
</dbReference>
<keyword evidence="1" id="KW-1133">Transmembrane helix</keyword>
<comment type="caution">
    <text evidence="2">The sequence shown here is derived from an EMBL/GenBank/DDBJ whole genome shotgun (WGS) entry which is preliminary data.</text>
</comment>
<evidence type="ECO:0000313" key="2">
    <source>
        <dbReference type="EMBL" id="GMA91700.1"/>
    </source>
</evidence>
<keyword evidence="1" id="KW-0812">Transmembrane</keyword>
<evidence type="ECO:0000256" key="1">
    <source>
        <dbReference type="SAM" id="Phobius"/>
    </source>
</evidence>
<evidence type="ECO:0008006" key="4">
    <source>
        <dbReference type="Google" id="ProtNLM"/>
    </source>
</evidence>
<feature type="transmembrane region" description="Helical" evidence="1">
    <location>
        <begin position="34"/>
        <end position="54"/>
    </location>
</feature>
<feature type="transmembrane region" description="Helical" evidence="1">
    <location>
        <begin position="92"/>
        <end position="110"/>
    </location>
</feature>
<name>A0ABQ6JWQ8_9MICO</name>
<evidence type="ECO:0000313" key="3">
    <source>
        <dbReference type="Proteomes" id="UP001157069"/>
    </source>
</evidence>
<sequence>MPLALRIVAPLLALLVGAAIGTVSTFAHASLVPWVLAAGLVIVAAYVLGVRLAFDERMPGIAAAVGVGAAVVLIAVAPVDAVVIHPDRRLDLVWLVAAPLVAAAALLWPIRRRPEAASESP</sequence>
<reference evidence="3" key="1">
    <citation type="journal article" date="2019" name="Int. J. Syst. Evol. Microbiol.">
        <title>The Global Catalogue of Microorganisms (GCM) 10K type strain sequencing project: providing services to taxonomists for standard genome sequencing and annotation.</title>
        <authorList>
            <consortium name="The Broad Institute Genomics Platform"/>
            <consortium name="The Broad Institute Genome Sequencing Center for Infectious Disease"/>
            <person name="Wu L."/>
            <person name="Ma J."/>
        </authorList>
    </citation>
    <scope>NUCLEOTIDE SEQUENCE [LARGE SCALE GENOMIC DNA]</scope>
    <source>
        <strain evidence="3">NBRC 108755</strain>
    </source>
</reference>
<feature type="transmembrane region" description="Helical" evidence="1">
    <location>
        <begin position="61"/>
        <end position="86"/>
    </location>
</feature>